<evidence type="ECO:0000256" key="6">
    <source>
        <dbReference type="ARBA" id="ARBA00022692"/>
    </source>
</evidence>
<dbReference type="PATRIC" id="fig|1789004.3.peg.613"/>
<evidence type="ECO:0000256" key="5">
    <source>
        <dbReference type="ARBA" id="ARBA00022519"/>
    </source>
</evidence>
<dbReference type="NCBIfam" id="TIGR01352">
    <property type="entry name" value="tonB_Cterm"/>
    <property type="match status" value="1"/>
</dbReference>
<comment type="caution">
    <text evidence="13">The sequence shown here is derived from an EMBL/GenBank/DDBJ whole genome shotgun (WGS) entry which is preliminary data.</text>
</comment>
<keyword evidence="6 11" id="KW-0812">Transmembrane</keyword>
<dbReference type="Proteomes" id="UP000075653">
    <property type="component" value="Unassembled WGS sequence"/>
</dbReference>
<dbReference type="AlphaFoldDB" id="A0A149W010"/>
<organism evidence="13 14">
    <name type="scientific">Ferrovum myxofaciens</name>
    <dbReference type="NCBI Taxonomy" id="416213"/>
    <lineage>
        <taxon>Bacteria</taxon>
        <taxon>Pseudomonadati</taxon>
        <taxon>Pseudomonadota</taxon>
        <taxon>Betaproteobacteria</taxon>
        <taxon>Ferrovales</taxon>
        <taxon>Ferrovaceae</taxon>
        <taxon>Ferrovum</taxon>
    </lineage>
</organism>
<dbReference type="PANTHER" id="PTHR33446:SF11">
    <property type="entry name" value="TONB3"/>
    <property type="match status" value="1"/>
</dbReference>
<evidence type="ECO:0000256" key="8">
    <source>
        <dbReference type="ARBA" id="ARBA00022989"/>
    </source>
</evidence>
<protein>
    <submittedName>
        <fullName evidence="13">Gram-negative bacterial tonB protein</fullName>
    </submittedName>
</protein>
<name>A0A149W010_9PROT</name>
<keyword evidence="5" id="KW-0997">Cell inner membrane</keyword>
<dbReference type="RefSeq" id="WP_031597099.1">
    <property type="nucleotide sequence ID" value="NZ_CP053676.1"/>
</dbReference>
<feature type="domain" description="TonB C-terminal" evidence="12">
    <location>
        <begin position="172"/>
        <end position="269"/>
    </location>
</feature>
<dbReference type="InterPro" id="IPR006260">
    <property type="entry name" value="TonB/TolA_C"/>
</dbReference>
<keyword evidence="8 11" id="KW-1133">Transmembrane helix</keyword>
<feature type="transmembrane region" description="Helical" evidence="11">
    <location>
        <begin position="20"/>
        <end position="38"/>
    </location>
</feature>
<reference evidence="13 14" key="1">
    <citation type="submission" date="2016-01" db="EMBL/GenBank/DDBJ databases">
        <title>Genome sequence of the acidophilic iron oxidising Ferrovum strain Z-31.</title>
        <authorList>
            <person name="Poehlein A."/>
            <person name="Ullrich S.R."/>
            <person name="Schloemann M."/>
            <person name="Muehling M."/>
            <person name="Daniel R."/>
        </authorList>
    </citation>
    <scope>NUCLEOTIDE SEQUENCE [LARGE SCALE GENOMIC DNA]</scope>
    <source>
        <strain evidence="13 14">Z-31</strain>
    </source>
</reference>
<feature type="region of interest" description="Disordered" evidence="10">
    <location>
        <begin position="65"/>
        <end position="113"/>
    </location>
</feature>
<dbReference type="InterPro" id="IPR051045">
    <property type="entry name" value="TonB-dependent_transducer"/>
</dbReference>
<evidence type="ECO:0000256" key="4">
    <source>
        <dbReference type="ARBA" id="ARBA00022475"/>
    </source>
</evidence>
<evidence type="ECO:0000256" key="2">
    <source>
        <dbReference type="ARBA" id="ARBA00006555"/>
    </source>
</evidence>
<dbReference type="STRING" id="1789004.FEMY_06130"/>
<dbReference type="Gene3D" id="3.30.1150.10">
    <property type="match status" value="1"/>
</dbReference>
<evidence type="ECO:0000256" key="1">
    <source>
        <dbReference type="ARBA" id="ARBA00004383"/>
    </source>
</evidence>
<evidence type="ECO:0000313" key="14">
    <source>
        <dbReference type="Proteomes" id="UP000075653"/>
    </source>
</evidence>
<keyword evidence="14" id="KW-1185">Reference proteome</keyword>
<dbReference type="Pfam" id="PF03544">
    <property type="entry name" value="TonB_C"/>
    <property type="match status" value="1"/>
</dbReference>
<keyword evidence="3" id="KW-0813">Transport</keyword>
<comment type="subcellular location">
    <subcellularLocation>
        <location evidence="1">Cell inner membrane</location>
        <topology evidence="1">Single-pass membrane protein</topology>
        <orientation evidence="1">Periplasmic side</orientation>
    </subcellularLocation>
</comment>
<keyword evidence="9 11" id="KW-0472">Membrane</keyword>
<dbReference type="InterPro" id="IPR037682">
    <property type="entry name" value="TonB_C"/>
</dbReference>
<gene>
    <name evidence="13" type="ORF">FEMY_06130</name>
</gene>
<dbReference type="GO" id="GO:0015031">
    <property type="term" value="P:protein transport"/>
    <property type="evidence" value="ECO:0007669"/>
    <property type="project" value="UniProtKB-KW"/>
</dbReference>
<sequence>MKSRRVPGLASGIFPYRSPWVAAVVISLLIHGLVLVWIRFSGMTWRLPSPLLPMAVDLDLEAGPSRATIPRSPGLPAPPKASPPSRAPQKISVTSPPSAPASDIPAVPDSMETASRPADLIHQPPSVPPDSSSSLIWRSLNMAHGLVQDPWVGKRVRTLDSGTREGEWQAYEEAFTTKVAEVGGVNYPPPEQGQPLSGSVGVETVLNADGTVASVDIRRTSGHRALDQAALRIVRMAAPFQPFTAAMRAQTDLIRITRTFNFVRAGEPLRSQ</sequence>
<keyword evidence="7" id="KW-0653">Protein transport</keyword>
<keyword evidence="4" id="KW-1003">Cell membrane</keyword>
<evidence type="ECO:0000256" key="11">
    <source>
        <dbReference type="SAM" id="Phobius"/>
    </source>
</evidence>
<accession>A0A149W010</accession>
<dbReference type="GO" id="GO:0055085">
    <property type="term" value="P:transmembrane transport"/>
    <property type="evidence" value="ECO:0007669"/>
    <property type="project" value="InterPro"/>
</dbReference>
<evidence type="ECO:0000256" key="3">
    <source>
        <dbReference type="ARBA" id="ARBA00022448"/>
    </source>
</evidence>
<feature type="compositionally biased region" description="Low complexity" evidence="10">
    <location>
        <begin position="100"/>
        <end position="110"/>
    </location>
</feature>
<dbReference type="PANTHER" id="PTHR33446">
    <property type="entry name" value="PROTEIN TONB-RELATED"/>
    <property type="match status" value="1"/>
</dbReference>
<dbReference type="GO" id="GO:0098797">
    <property type="term" value="C:plasma membrane protein complex"/>
    <property type="evidence" value="ECO:0007669"/>
    <property type="project" value="TreeGrafter"/>
</dbReference>
<proteinExistence type="inferred from homology"/>
<comment type="similarity">
    <text evidence="2">Belongs to the TonB family.</text>
</comment>
<evidence type="ECO:0000256" key="7">
    <source>
        <dbReference type="ARBA" id="ARBA00022927"/>
    </source>
</evidence>
<dbReference type="EMBL" id="LRRD01000009">
    <property type="protein sequence ID" value="KXW58829.1"/>
    <property type="molecule type" value="Genomic_DNA"/>
</dbReference>
<dbReference type="GeneID" id="301709927"/>
<dbReference type="OrthoDB" id="9803361at2"/>
<evidence type="ECO:0000313" key="13">
    <source>
        <dbReference type="EMBL" id="KXW58829.1"/>
    </source>
</evidence>
<evidence type="ECO:0000259" key="12">
    <source>
        <dbReference type="PROSITE" id="PS52015"/>
    </source>
</evidence>
<dbReference type="PROSITE" id="PS52015">
    <property type="entry name" value="TONB_CTD"/>
    <property type="match status" value="1"/>
</dbReference>
<dbReference type="SUPFAM" id="SSF74653">
    <property type="entry name" value="TolA/TonB C-terminal domain"/>
    <property type="match status" value="1"/>
</dbReference>
<dbReference type="GO" id="GO:0031992">
    <property type="term" value="F:energy transducer activity"/>
    <property type="evidence" value="ECO:0007669"/>
    <property type="project" value="TreeGrafter"/>
</dbReference>
<evidence type="ECO:0000256" key="9">
    <source>
        <dbReference type="ARBA" id="ARBA00023136"/>
    </source>
</evidence>
<feature type="compositionally biased region" description="Pro residues" evidence="10">
    <location>
        <begin position="73"/>
        <end position="86"/>
    </location>
</feature>
<evidence type="ECO:0000256" key="10">
    <source>
        <dbReference type="SAM" id="MobiDB-lite"/>
    </source>
</evidence>